<evidence type="ECO:0000256" key="6">
    <source>
        <dbReference type="ARBA" id="ARBA00022801"/>
    </source>
</evidence>
<accession>A0A225STD9</accession>
<dbReference type="GO" id="GO:0046872">
    <property type="term" value="F:metal ion binding"/>
    <property type="evidence" value="ECO:0007669"/>
    <property type="project" value="UniProtKB-KW"/>
</dbReference>
<feature type="binding site" evidence="13">
    <location>
        <position position="276"/>
    </location>
    <ligand>
        <name>Mg(2+)</name>
        <dbReference type="ChEBI" id="CHEBI:18420"/>
    </ligand>
</feature>
<dbReference type="Gene3D" id="2.30.30.230">
    <property type="entry name" value="Fumarylacetoacetase, N-terminal domain"/>
    <property type="match status" value="1"/>
</dbReference>
<comment type="cofactor">
    <cofactor evidence="1 13">
        <name>Ca(2+)</name>
        <dbReference type="ChEBI" id="CHEBI:29108"/>
    </cofactor>
</comment>
<evidence type="ECO:0000256" key="13">
    <source>
        <dbReference type="PIRSR" id="PIRSR605959-3"/>
    </source>
</evidence>
<dbReference type="SUPFAM" id="SSF56529">
    <property type="entry name" value="FAH"/>
    <property type="match status" value="1"/>
</dbReference>
<dbReference type="InterPro" id="IPR015377">
    <property type="entry name" value="Fumarylacetoacetase_N"/>
</dbReference>
<dbReference type="PANTHER" id="PTHR43069:SF2">
    <property type="entry name" value="FUMARYLACETOACETASE"/>
    <property type="match status" value="1"/>
</dbReference>
<keyword evidence="10" id="KW-0585">Phenylalanine catabolism</keyword>
<feature type="binding site" evidence="13">
    <location>
        <position position="220"/>
    </location>
    <ligand>
        <name>Ca(2+)</name>
        <dbReference type="ChEBI" id="CHEBI:29108"/>
    </ligand>
</feature>
<dbReference type="GO" id="GO:0006572">
    <property type="term" value="P:L-tyrosine catabolic process"/>
    <property type="evidence" value="ECO:0007669"/>
    <property type="project" value="UniProtKB-KW"/>
</dbReference>
<dbReference type="Proteomes" id="UP000214747">
    <property type="component" value="Unassembled WGS sequence"/>
</dbReference>
<feature type="binding site" evidence="13">
    <location>
        <position position="218"/>
    </location>
    <ligand>
        <name>Ca(2+)</name>
        <dbReference type="ChEBI" id="CHEBI:29108"/>
    </ligand>
</feature>
<evidence type="ECO:0000256" key="2">
    <source>
        <dbReference type="ARBA" id="ARBA00001946"/>
    </source>
</evidence>
<feature type="binding site" evidence="13">
    <location>
        <position position="252"/>
    </location>
    <ligand>
        <name>Mg(2+)</name>
        <dbReference type="ChEBI" id="CHEBI:18420"/>
    </ligand>
</feature>
<comment type="pathway">
    <text evidence="3">Amino-acid degradation; L-phenylalanine degradation; acetoacetate and fumarate from L-phenylalanine: step 6/6.</text>
</comment>
<feature type="domain" description="Fumarylacetoacetase-like C-terminal" evidence="14">
    <location>
        <begin position="171"/>
        <end position="440"/>
    </location>
</feature>
<dbReference type="InterPro" id="IPR011234">
    <property type="entry name" value="Fumarylacetoacetase-like_C"/>
</dbReference>
<evidence type="ECO:0000313" key="16">
    <source>
        <dbReference type="EMBL" id="OWY34493.1"/>
    </source>
</evidence>
<keyword evidence="17" id="KW-1185">Reference proteome</keyword>
<sequence>MSLPSLKMNETHDTSLRSWVQSANAENSSFPIQNLPYGVFRRSGSEEAFRAGVAIGDQILDLPAAQAAGAFSGFDEATRTAAHAACGGSSLNALMALTPAAWSALRLALSRLLRSGSAHQTELAACLVPQAQAEYDVPAVIGDYTDFYTSIHHATTIGKLFRPDNPLLPNYKWVPIGYHGRASSIAISGQQFRRPVGQTKAPDADLPTFGPCKRLDYELELGIFIGGGNALGEPVPMAQAEDKVFGLCLLNDWSARDVQAWEYQPLGPFLSKSFASTISPWIVTLEALAPYRCGWTRPADDPQPLPYLDAPTLRESGAFDIELEVLIQTAAMREAGSAPERLSLGNYRDAYWTVAQLVTHHTVNGCNLRPGDFFGSGTLSGPAPDQAGSLLELSGGGKAPLNLANGEKRVFLEDGDTIILRAVARRDGLPNIGFGEAAGTVLPARSLA</sequence>
<protein>
    <recommendedName>
        <fullName evidence="4">fumarylacetoacetase</fullName>
        <ecNumber evidence="4">3.7.1.2</ecNumber>
    </recommendedName>
</protein>
<feature type="binding site" evidence="13">
    <location>
        <position position="146"/>
    </location>
    <ligand>
        <name>Ca(2+)</name>
        <dbReference type="ChEBI" id="CHEBI:29108"/>
    </ligand>
</feature>
<evidence type="ECO:0000313" key="17">
    <source>
        <dbReference type="Proteomes" id="UP000214747"/>
    </source>
</evidence>
<dbReference type="InterPro" id="IPR036663">
    <property type="entry name" value="Fumarylacetoacetase_C_sf"/>
</dbReference>
<evidence type="ECO:0000256" key="12">
    <source>
        <dbReference type="PIRSR" id="PIRSR605959-2"/>
    </source>
</evidence>
<dbReference type="AlphaFoldDB" id="A0A225STD9"/>
<dbReference type="Gene3D" id="3.90.850.10">
    <property type="entry name" value="Fumarylacetoacetase-like, C-terminal domain"/>
    <property type="match status" value="1"/>
</dbReference>
<gene>
    <name evidence="16" type="primary">fahA</name>
    <name evidence="16" type="ORF">CEJ45_11655</name>
</gene>
<feature type="binding site" evidence="12">
    <location>
        <position position="148"/>
    </location>
    <ligand>
        <name>substrate</name>
    </ligand>
</feature>
<feature type="domain" description="Fumarylacetoacetase N-terminal" evidence="15">
    <location>
        <begin position="33"/>
        <end position="138"/>
    </location>
</feature>
<comment type="caution">
    <text evidence="16">The sequence shown here is derived from an EMBL/GenBank/DDBJ whole genome shotgun (WGS) entry which is preliminary data.</text>
</comment>
<dbReference type="EMBL" id="NJGV01000009">
    <property type="protein sequence ID" value="OWY34493.1"/>
    <property type="molecule type" value="Genomic_DNA"/>
</dbReference>
<evidence type="ECO:0000256" key="1">
    <source>
        <dbReference type="ARBA" id="ARBA00001913"/>
    </source>
</evidence>
<feature type="binding site" evidence="12">
    <location>
        <position position="263"/>
    </location>
    <ligand>
        <name>substrate</name>
    </ligand>
</feature>
<evidence type="ECO:0000256" key="3">
    <source>
        <dbReference type="ARBA" id="ARBA00004782"/>
    </source>
</evidence>
<dbReference type="InterPro" id="IPR036462">
    <property type="entry name" value="Fumarylacetoacetase_N_sf"/>
</dbReference>
<organism evidence="16 17">
    <name type="scientific">Herbaspirillum aquaticum</name>
    <dbReference type="NCBI Taxonomy" id="568783"/>
    <lineage>
        <taxon>Bacteria</taxon>
        <taxon>Pseudomonadati</taxon>
        <taxon>Pseudomonadota</taxon>
        <taxon>Betaproteobacteria</taxon>
        <taxon>Burkholderiales</taxon>
        <taxon>Oxalobacteraceae</taxon>
        <taxon>Herbaspirillum</taxon>
    </lineage>
</organism>
<feature type="binding site" evidence="13">
    <location>
        <position position="252"/>
    </location>
    <ligand>
        <name>Ca(2+)</name>
        <dbReference type="ChEBI" id="CHEBI:29108"/>
    </ligand>
</feature>
<dbReference type="EC" id="3.7.1.2" evidence="4"/>
<dbReference type="InterPro" id="IPR005959">
    <property type="entry name" value="Fumarylacetoacetase"/>
</dbReference>
<evidence type="ECO:0000256" key="8">
    <source>
        <dbReference type="ARBA" id="ARBA00022842"/>
    </source>
</evidence>
<evidence type="ECO:0000256" key="7">
    <source>
        <dbReference type="ARBA" id="ARBA00022837"/>
    </source>
</evidence>
<name>A0A225STD9_9BURK</name>
<keyword evidence="6" id="KW-0378">Hydrolase</keyword>
<dbReference type="SUPFAM" id="SSF63433">
    <property type="entry name" value="Fumarylacetoacetate hydrolase, FAH, N-terminal domain"/>
    <property type="match status" value="1"/>
</dbReference>
<feature type="active site" description="Proton acceptor" evidence="11">
    <location>
        <position position="153"/>
    </location>
</feature>
<evidence type="ECO:0000256" key="4">
    <source>
        <dbReference type="ARBA" id="ARBA00012094"/>
    </source>
</evidence>
<keyword evidence="8 13" id="KW-0460">Magnesium</keyword>
<keyword evidence="7 13" id="KW-0106">Calcium</keyword>
<dbReference type="UniPathway" id="UPA00139">
    <property type="reaction ID" value="UER00341"/>
</dbReference>
<evidence type="ECO:0000259" key="14">
    <source>
        <dbReference type="Pfam" id="PF01557"/>
    </source>
</evidence>
<reference evidence="16 17" key="1">
    <citation type="journal article" date="2010" name="Int. J. Syst. Evol. Microbiol.">
        <title>Reclassification of Herbaspirillum putei as a later heterotypic synonym of Herbaspirillum huttiense, with the description of H. huttiense subsp. huttiense subsp. nov. and H. huttiense subsp. putei subsp. nov., comb. nov., and description of Herbaspirillum aquaticum sp. nov.</title>
        <authorList>
            <person name="Dobritsa A.P."/>
            <person name="Reddy M.C."/>
            <person name="Samadpour M."/>
        </authorList>
    </citation>
    <scope>NUCLEOTIDE SEQUENCE [LARGE SCALE GENOMIC DNA]</scope>
    <source>
        <strain evidence="16 17">IEH 4430</strain>
    </source>
</reference>
<feature type="binding site" evidence="12">
    <location>
        <position position="259"/>
    </location>
    <ligand>
        <name>substrate</name>
    </ligand>
</feature>
<feature type="binding site" evidence="12">
    <location>
        <position position="162"/>
    </location>
    <ligand>
        <name>substrate</name>
    </ligand>
</feature>
<evidence type="ECO:0000256" key="11">
    <source>
        <dbReference type="PIRSR" id="PIRSR605959-1"/>
    </source>
</evidence>
<dbReference type="PANTHER" id="PTHR43069">
    <property type="entry name" value="FUMARYLACETOACETASE"/>
    <property type="match status" value="1"/>
</dbReference>
<dbReference type="RefSeq" id="WP_088755275.1">
    <property type="nucleotide sequence ID" value="NZ_NJGV01000009.1"/>
</dbReference>
<comment type="cofactor">
    <cofactor evidence="2 13">
        <name>Mg(2+)</name>
        <dbReference type="ChEBI" id="CHEBI:18420"/>
    </cofactor>
</comment>
<evidence type="ECO:0000256" key="10">
    <source>
        <dbReference type="ARBA" id="ARBA00023232"/>
    </source>
</evidence>
<proteinExistence type="predicted"/>
<feature type="binding site" evidence="12">
    <location>
        <position position="378"/>
    </location>
    <ligand>
        <name>substrate</name>
    </ligand>
</feature>
<evidence type="ECO:0000259" key="15">
    <source>
        <dbReference type="Pfam" id="PF09298"/>
    </source>
</evidence>
<evidence type="ECO:0000256" key="9">
    <source>
        <dbReference type="ARBA" id="ARBA00022878"/>
    </source>
</evidence>
<keyword evidence="9" id="KW-0828">Tyrosine catabolism</keyword>
<evidence type="ECO:0000256" key="5">
    <source>
        <dbReference type="ARBA" id="ARBA00022723"/>
    </source>
</evidence>
<dbReference type="Pfam" id="PF01557">
    <property type="entry name" value="FAA_hydrolase"/>
    <property type="match status" value="1"/>
</dbReference>
<dbReference type="GO" id="GO:0006559">
    <property type="term" value="P:L-phenylalanine catabolic process"/>
    <property type="evidence" value="ECO:0007669"/>
    <property type="project" value="UniProtKB-UniPathway"/>
</dbReference>
<dbReference type="GO" id="GO:0004334">
    <property type="term" value="F:fumarylacetoacetase activity"/>
    <property type="evidence" value="ECO:0007669"/>
    <property type="project" value="UniProtKB-EC"/>
</dbReference>
<dbReference type="NCBIfam" id="TIGR01266">
    <property type="entry name" value="fum_ac_acetase"/>
    <property type="match status" value="1"/>
</dbReference>
<dbReference type="GO" id="GO:1902000">
    <property type="term" value="P:homogentisate catabolic process"/>
    <property type="evidence" value="ECO:0007669"/>
    <property type="project" value="TreeGrafter"/>
</dbReference>
<keyword evidence="5 13" id="KW-0479">Metal-binding</keyword>
<feature type="binding site" evidence="13">
    <location>
        <position position="272"/>
    </location>
    <ligand>
        <name>Mg(2+)</name>
        <dbReference type="ChEBI" id="CHEBI:18420"/>
    </ligand>
</feature>
<dbReference type="Pfam" id="PF09298">
    <property type="entry name" value="FAA_hydrolase_N"/>
    <property type="match status" value="1"/>
</dbReference>